<protein>
    <submittedName>
        <fullName evidence="2">Phage capsid protein</fullName>
    </submittedName>
</protein>
<feature type="compositionally biased region" description="Polar residues" evidence="1">
    <location>
        <begin position="252"/>
        <end position="261"/>
    </location>
</feature>
<dbReference type="RefSeq" id="WP_064787301.1">
    <property type="nucleotide sequence ID" value="NZ_CP031555.1"/>
</dbReference>
<proteinExistence type="predicted"/>
<reference evidence="2 3" key="1">
    <citation type="submission" date="2018-08" db="EMBL/GenBank/DDBJ databases">
        <title>Complete genome sequence of type strain Thalassospira indica MCCC 1A01103T, isolated from isolated from deep seawater of the Indian Ocean.</title>
        <authorList>
            <person name="Liu Y."/>
        </authorList>
    </citation>
    <scope>NUCLEOTIDE SEQUENCE [LARGE SCALE GENOMIC DNA]</scope>
    <source>
        <strain evidence="2 3">PB8BT</strain>
    </source>
</reference>
<feature type="compositionally biased region" description="Basic and acidic residues" evidence="1">
    <location>
        <begin position="238"/>
        <end position="250"/>
    </location>
</feature>
<dbReference type="Pfam" id="PF05929">
    <property type="entry name" value="Phage_GPO"/>
    <property type="match status" value="1"/>
</dbReference>
<evidence type="ECO:0000256" key="1">
    <source>
        <dbReference type="SAM" id="MobiDB-lite"/>
    </source>
</evidence>
<keyword evidence="3" id="KW-1185">Reference proteome</keyword>
<accession>A0ABN5NMT1</accession>
<dbReference type="EMBL" id="CP031555">
    <property type="protein sequence ID" value="AXO16738.1"/>
    <property type="molecule type" value="Genomic_DNA"/>
</dbReference>
<dbReference type="Proteomes" id="UP000256971">
    <property type="component" value="Chromosome"/>
</dbReference>
<gene>
    <name evidence="2" type="ORF">DY252_05765</name>
</gene>
<name>A0ABN5NMT1_9PROT</name>
<organism evidence="2 3">
    <name type="scientific">Thalassospira indica</name>
    <dbReference type="NCBI Taxonomy" id="1891279"/>
    <lineage>
        <taxon>Bacteria</taxon>
        <taxon>Pseudomonadati</taxon>
        <taxon>Pseudomonadota</taxon>
        <taxon>Alphaproteobacteria</taxon>
        <taxon>Rhodospirillales</taxon>
        <taxon>Thalassospiraceae</taxon>
        <taxon>Thalassospira</taxon>
    </lineage>
</organism>
<evidence type="ECO:0000313" key="3">
    <source>
        <dbReference type="Proteomes" id="UP000256971"/>
    </source>
</evidence>
<dbReference type="InterPro" id="IPR009228">
    <property type="entry name" value="Capsid_scaffold_GpO"/>
</dbReference>
<feature type="region of interest" description="Disordered" evidence="1">
    <location>
        <begin position="236"/>
        <end position="261"/>
    </location>
</feature>
<sequence>MKTKFFRVATSGKTIDGREITPEQINQMAANYDPAKYGARINCEHLMSLRPQGEFPAYGDVLALKAEDDGNGNRVLLAQIDPTDDLIKLNKARQKVYWSIELNPNFAGTGEAYCQGLAITDNPASLGTEIIKFATQNKGALPDNLKSECVEAETFEAEDEPKQKGPDLFTKVKQILSGKEKADDAKFSQVEQSTLAIAEQVTALSDDLGDKAGAKDLEALQAEVTKLTQTVTDLTAKLSKEPATPERDKSTGAASENMTDC</sequence>
<evidence type="ECO:0000313" key="2">
    <source>
        <dbReference type="EMBL" id="AXO16738.1"/>
    </source>
</evidence>